<feature type="transmembrane region" description="Helical" evidence="9">
    <location>
        <begin position="150"/>
        <end position="170"/>
    </location>
</feature>
<dbReference type="SUPFAM" id="SSF81296">
    <property type="entry name" value="E set domains"/>
    <property type="match status" value="1"/>
</dbReference>
<dbReference type="RefSeq" id="WP_213247158.1">
    <property type="nucleotide sequence ID" value="NZ_CP045806.1"/>
</dbReference>
<feature type="transmembrane region" description="Helical" evidence="9">
    <location>
        <begin position="320"/>
        <end position="341"/>
    </location>
</feature>
<evidence type="ECO:0000256" key="2">
    <source>
        <dbReference type="ARBA" id="ARBA00022475"/>
    </source>
</evidence>
<feature type="chain" id="PRO_5047387778" description="Copper transport protein" evidence="10">
    <location>
        <begin position="29"/>
        <end position="527"/>
    </location>
</feature>
<evidence type="ECO:0000256" key="4">
    <source>
        <dbReference type="ARBA" id="ARBA00022723"/>
    </source>
</evidence>
<sequence>MTTALRATAALILTLLTGALLVASAAPAAAHASIVSSSPADGAHFDKPPDRLIVDLSEPVTVVEDSAAVITPAGDRIRLSGVRLENGNRRLVMVPADRLADNAYLATVRTVSADTHVVSLSIRFTVGSVTDLSGVPAAPAAGRGYLRWGWFARTAVYLGVILSAGLLLAARMVWPEVLSGNRFARTHQIGAGVLLLGLLGRFVLLCAARGGGIATIDSGTVGDVLATGAGWSTAVAVIANLAVLLGITRLCGGLWAAYAAAGTAWLAVTLGGHGGSTTRWPVAFIDTLVHVYAVSVWFGGVAVLALVGPVRARIARWHRVAAGHVALVVTSGVILAVLQVAPVHALVTTTYGVLLLVKVAVVIAAVALGWVVYRRYVRSDRRHGIIMGELVLAVVIASATAVLSSTTPARESYTTQVTAGLDFGVDRRLAVEIDTVRRGDQAIVVRYRPASGGVVAAEGAPEVSIDLSSIEADIARLPVTLTRQLDNGVVSWRSDGLIVPAPGRWKVTVRFDAGDGPKLASFRYRVR</sequence>
<dbReference type="Gene3D" id="2.60.40.1220">
    <property type="match status" value="1"/>
</dbReference>
<keyword evidence="6 9" id="KW-1133">Transmembrane helix</keyword>
<keyword evidence="4" id="KW-0479">Metal-binding</keyword>
<dbReference type="InterPro" id="IPR008457">
    <property type="entry name" value="Cu-R_CopD_dom"/>
</dbReference>
<comment type="subcellular location">
    <subcellularLocation>
        <location evidence="1">Cell membrane</location>
        <topology evidence="1">Multi-pass membrane protein</topology>
    </subcellularLocation>
</comment>
<evidence type="ECO:0000256" key="5">
    <source>
        <dbReference type="ARBA" id="ARBA00022729"/>
    </source>
</evidence>
<feature type="domain" description="CopC" evidence="11">
    <location>
        <begin position="31"/>
        <end position="126"/>
    </location>
</feature>
<dbReference type="Proteomes" id="UP001059836">
    <property type="component" value="Chromosome"/>
</dbReference>
<name>A0ABX6IEI1_9ACTN</name>
<evidence type="ECO:0000313" key="13">
    <source>
        <dbReference type="EMBL" id="QHN34254.1"/>
    </source>
</evidence>
<dbReference type="InterPro" id="IPR014755">
    <property type="entry name" value="Cu-Rt/internalin_Ig-like"/>
</dbReference>
<keyword evidence="3 9" id="KW-0812">Transmembrane</keyword>
<organism evidence="13 14">
    <name type="scientific">Gordonia pseudamarae</name>
    <dbReference type="NCBI Taxonomy" id="2831662"/>
    <lineage>
        <taxon>Bacteria</taxon>
        <taxon>Bacillati</taxon>
        <taxon>Actinomycetota</taxon>
        <taxon>Actinomycetes</taxon>
        <taxon>Mycobacteriales</taxon>
        <taxon>Gordoniaceae</taxon>
        <taxon>Gordonia</taxon>
    </lineage>
</organism>
<evidence type="ECO:0008006" key="15">
    <source>
        <dbReference type="Google" id="ProtNLM"/>
    </source>
</evidence>
<dbReference type="EMBL" id="CP045809">
    <property type="protein sequence ID" value="QHN34254.1"/>
    <property type="molecule type" value="Genomic_DNA"/>
</dbReference>
<evidence type="ECO:0000256" key="6">
    <source>
        <dbReference type="ARBA" id="ARBA00022989"/>
    </source>
</evidence>
<keyword evidence="8 9" id="KW-0472">Membrane</keyword>
<feature type="transmembrane region" description="Helical" evidence="9">
    <location>
        <begin position="191"/>
        <end position="216"/>
    </location>
</feature>
<evidence type="ECO:0000256" key="9">
    <source>
        <dbReference type="SAM" id="Phobius"/>
    </source>
</evidence>
<proteinExistence type="predicted"/>
<evidence type="ECO:0000313" key="14">
    <source>
        <dbReference type="Proteomes" id="UP001059836"/>
    </source>
</evidence>
<keyword evidence="2" id="KW-1003">Cell membrane</keyword>
<keyword evidence="7" id="KW-0186">Copper</keyword>
<reference evidence="13" key="1">
    <citation type="journal article" date="2021" name="Nat. Microbiol.">
        <title>Cocultivation of an ultrasmall environmental parasitic bacterium with lytic ability against bacteria associated with wastewater foams.</title>
        <authorList>
            <person name="Batinovic S."/>
            <person name="Rose J.J.A."/>
            <person name="Ratcliffe J."/>
            <person name="Seviour R.J."/>
            <person name="Petrovski S."/>
        </authorList>
    </citation>
    <scope>NUCLEOTIDE SEQUENCE</scope>
    <source>
        <strain evidence="13">CON9</strain>
    </source>
</reference>
<dbReference type="Pfam" id="PF05425">
    <property type="entry name" value="CopD"/>
    <property type="match status" value="1"/>
</dbReference>
<evidence type="ECO:0000259" key="11">
    <source>
        <dbReference type="Pfam" id="PF04234"/>
    </source>
</evidence>
<keyword evidence="5 10" id="KW-0732">Signal</keyword>
<dbReference type="Pfam" id="PF04234">
    <property type="entry name" value="CopC"/>
    <property type="match status" value="1"/>
</dbReference>
<dbReference type="PANTHER" id="PTHR34820">
    <property type="entry name" value="INNER MEMBRANE PROTEIN YEBZ"/>
    <property type="match status" value="1"/>
</dbReference>
<evidence type="ECO:0000256" key="7">
    <source>
        <dbReference type="ARBA" id="ARBA00023008"/>
    </source>
</evidence>
<accession>A0ABX6IEI1</accession>
<evidence type="ECO:0000256" key="1">
    <source>
        <dbReference type="ARBA" id="ARBA00004651"/>
    </source>
</evidence>
<evidence type="ECO:0000256" key="10">
    <source>
        <dbReference type="SAM" id="SignalP"/>
    </source>
</evidence>
<feature type="transmembrane region" description="Helical" evidence="9">
    <location>
        <begin position="228"/>
        <end position="247"/>
    </location>
</feature>
<feature type="domain" description="Copper resistance protein D" evidence="12">
    <location>
        <begin position="314"/>
        <end position="380"/>
    </location>
</feature>
<gene>
    <name evidence="13" type="ORF">GII31_04420</name>
</gene>
<feature type="signal peptide" evidence="10">
    <location>
        <begin position="1"/>
        <end position="28"/>
    </location>
</feature>
<feature type="transmembrane region" description="Helical" evidence="9">
    <location>
        <begin position="254"/>
        <end position="275"/>
    </location>
</feature>
<evidence type="ECO:0000256" key="3">
    <source>
        <dbReference type="ARBA" id="ARBA00022692"/>
    </source>
</evidence>
<protein>
    <recommendedName>
        <fullName evidence="15">Copper transport protein</fullName>
    </recommendedName>
</protein>
<dbReference type="InterPro" id="IPR014756">
    <property type="entry name" value="Ig_E-set"/>
</dbReference>
<dbReference type="InterPro" id="IPR007348">
    <property type="entry name" value="CopC_dom"/>
</dbReference>
<feature type="transmembrane region" description="Helical" evidence="9">
    <location>
        <begin position="287"/>
        <end position="308"/>
    </location>
</feature>
<dbReference type="InterPro" id="IPR032694">
    <property type="entry name" value="CopC/D"/>
</dbReference>
<evidence type="ECO:0000259" key="12">
    <source>
        <dbReference type="Pfam" id="PF05425"/>
    </source>
</evidence>
<evidence type="ECO:0000256" key="8">
    <source>
        <dbReference type="ARBA" id="ARBA00023136"/>
    </source>
</evidence>
<dbReference type="PANTHER" id="PTHR34820:SF4">
    <property type="entry name" value="INNER MEMBRANE PROTEIN YEBZ"/>
    <property type="match status" value="1"/>
</dbReference>
<feature type="transmembrane region" description="Helical" evidence="9">
    <location>
        <begin position="353"/>
        <end position="373"/>
    </location>
</feature>
<feature type="transmembrane region" description="Helical" evidence="9">
    <location>
        <begin position="385"/>
        <end position="403"/>
    </location>
</feature>
<keyword evidence="14" id="KW-1185">Reference proteome</keyword>